<feature type="transmembrane region" description="Helical" evidence="12">
    <location>
        <begin position="279"/>
        <end position="297"/>
    </location>
</feature>
<dbReference type="CDD" id="cd12913">
    <property type="entry name" value="PDC1_MCP_like"/>
    <property type="match status" value="1"/>
</dbReference>
<dbReference type="SUPFAM" id="SSF58104">
    <property type="entry name" value="Methyl-accepting chemotaxis protein (MCP) signaling domain"/>
    <property type="match status" value="1"/>
</dbReference>
<evidence type="ECO:0000256" key="5">
    <source>
        <dbReference type="ARBA" id="ARBA00022519"/>
    </source>
</evidence>
<dbReference type="Gene3D" id="1.10.287.950">
    <property type="entry name" value="Methyl-accepting chemotaxis protein"/>
    <property type="match status" value="1"/>
</dbReference>
<dbReference type="SMART" id="SM00283">
    <property type="entry name" value="MA"/>
    <property type="match status" value="1"/>
</dbReference>
<evidence type="ECO:0000256" key="7">
    <source>
        <dbReference type="ARBA" id="ARBA00022989"/>
    </source>
</evidence>
<keyword evidence="3" id="KW-0488">Methylation</keyword>
<dbReference type="Pfam" id="PF02743">
    <property type="entry name" value="dCache_1"/>
    <property type="match status" value="1"/>
</dbReference>
<dbReference type="InterPro" id="IPR029151">
    <property type="entry name" value="Sensor-like_sf"/>
</dbReference>
<dbReference type="InterPro" id="IPR004089">
    <property type="entry name" value="MCPsignal_dom"/>
</dbReference>
<dbReference type="InterPro" id="IPR003660">
    <property type="entry name" value="HAMP_dom"/>
</dbReference>
<dbReference type="Gene3D" id="6.10.340.10">
    <property type="match status" value="1"/>
</dbReference>
<dbReference type="CDD" id="cd11386">
    <property type="entry name" value="MCP_signal"/>
    <property type="match status" value="1"/>
</dbReference>
<dbReference type="EMBL" id="JACHGK010000004">
    <property type="protein sequence ID" value="MBB6445163.1"/>
    <property type="molecule type" value="Genomic_DNA"/>
</dbReference>
<dbReference type="CDD" id="cd12912">
    <property type="entry name" value="PDC2_MCP_like"/>
    <property type="match status" value="1"/>
</dbReference>
<dbReference type="PROSITE" id="PS50885">
    <property type="entry name" value="HAMP"/>
    <property type="match status" value="1"/>
</dbReference>
<organism evidence="15 16">
    <name type="scientific">Bacillus benzoevorans</name>
    <dbReference type="NCBI Taxonomy" id="1456"/>
    <lineage>
        <taxon>Bacteria</taxon>
        <taxon>Bacillati</taxon>
        <taxon>Bacillota</taxon>
        <taxon>Bacilli</taxon>
        <taxon>Bacillales</taxon>
        <taxon>Bacillaceae</taxon>
        <taxon>Bacillus</taxon>
    </lineage>
</organism>
<comment type="caution">
    <text evidence="15">The sequence shown here is derived from an EMBL/GenBank/DDBJ whole genome shotgun (WGS) entry which is preliminary data.</text>
</comment>
<dbReference type="InterPro" id="IPR033479">
    <property type="entry name" value="dCache_1"/>
</dbReference>
<dbReference type="SMART" id="SM00304">
    <property type="entry name" value="HAMP"/>
    <property type="match status" value="1"/>
</dbReference>
<sequence length="655" mass="71513">MKNFMSNIKVKLIFALVMILIIPAIIIGYLSYSTAKDAVEEEAIHGIEQNIGLLNTTINSTLQPKMMDMEYFAKTVNAEVYQDENSPELRAHLDEYIQIHPEAASIYLGTKTGLYIQEPRVTDTTKYDPRKRDWYKQAVENQGETIITAPYADAGTKEMVITVAKTTDDGHGVMAVDISLAQLQKMTNQVKIGEKGYAFLLDEDKKVIAHPTLEGGTEVTEEFFNDMYKKEQGTFAYSIDNENKIMSFITNDLTGWKIAGTLYMAELDKAAAPIFQKTLLIITISFVIGAGAIFFIIKSIMKPINDLKEHAITISKGDLTQNIKIKTKDEIGQLGLAFNEMLESLRNVVKKVRDNSIQVSASAEQLTAGAEQTTDAAEQVSHAIQEVAGSSEKQTSGVEETARALDEIAHGVTIITDSSIKVSGLSRHTMQQAEIGGTAVANTVTQMKSISESVTESNAMMATLNEHSKEISSILNVITAIADQTNLLSLNAAIEAARAGEHGKGFSVVAEEVRKLAEQSQQAVKEIDVIIQRIQSETETAVQKMARVNEDVKTGVQISNEAIERFEQILQGTKEIVPQMEEVSATTEQIAASIQELTATTNDLSSIAQENAAASEEVAASTEEQLASMEEIAASAGALSKMAEELAQSISQFKY</sequence>
<evidence type="ECO:0000313" key="15">
    <source>
        <dbReference type="EMBL" id="MBB6445163.1"/>
    </source>
</evidence>
<keyword evidence="4" id="KW-0145">Chemotaxis</keyword>
<evidence type="ECO:0000259" key="14">
    <source>
        <dbReference type="PROSITE" id="PS50885"/>
    </source>
</evidence>
<evidence type="ECO:0000256" key="11">
    <source>
        <dbReference type="PROSITE-ProRule" id="PRU00284"/>
    </source>
</evidence>
<feature type="transmembrane region" description="Helical" evidence="12">
    <location>
        <begin position="12"/>
        <end position="32"/>
    </location>
</feature>
<name>A0A7X0HQN2_9BACI</name>
<keyword evidence="5" id="KW-0997">Cell inner membrane</keyword>
<dbReference type="PROSITE" id="PS50111">
    <property type="entry name" value="CHEMOTAXIS_TRANSDUC_2"/>
    <property type="match status" value="1"/>
</dbReference>
<feature type="domain" description="HAMP" evidence="14">
    <location>
        <begin position="298"/>
        <end position="350"/>
    </location>
</feature>
<dbReference type="RefSeq" id="WP_184524920.1">
    <property type="nucleotide sequence ID" value="NZ_JBHLZA010000017.1"/>
</dbReference>
<keyword evidence="8 12" id="KW-0472">Membrane</keyword>
<dbReference type="CDD" id="cd06225">
    <property type="entry name" value="HAMP"/>
    <property type="match status" value="1"/>
</dbReference>
<evidence type="ECO:0000256" key="12">
    <source>
        <dbReference type="SAM" id="Phobius"/>
    </source>
</evidence>
<comment type="similarity">
    <text evidence="10">Belongs to the methyl-accepting chemotaxis (MCP) protein family.</text>
</comment>
<dbReference type="FunFam" id="3.30.450.20:FF:000048">
    <property type="entry name" value="Methyl-accepting chemotaxis protein"/>
    <property type="match status" value="1"/>
</dbReference>
<dbReference type="GO" id="GO:0004888">
    <property type="term" value="F:transmembrane signaling receptor activity"/>
    <property type="evidence" value="ECO:0007669"/>
    <property type="project" value="InterPro"/>
</dbReference>
<keyword evidence="7 12" id="KW-1133">Transmembrane helix</keyword>
<accession>A0A7X0HQN2</accession>
<dbReference type="GO" id="GO:0006935">
    <property type="term" value="P:chemotaxis"/>
    <property type="evidence" value="ECO:0007669"/>
    <property type="project" value="UniProtKB-KW"/>
</dbReference>
<dbReference type="GO" id="GO:0005886">
    <property type="term" value="C:plasma membrane"/>
    <property type="evidence" value="ECO:0007669"/>
    <property type="project" value="UniProtKB-SubCell"/>
</dbReference>
<dbReference type="InterPro" id="IPR004090">
    <property type="entry name" value="Chemotax_Me-accpt_rcpt"/>
</dbReference>
<dbReference type="PRINTS" id="PR00260">
    <property type="entry name" value="CHEMTRNSDUCR"/>
</dbReference>
<dbReference type="Gene3D" id="3.30.450.20">
    <property type="entry name" value="PAS domain"/>
    <property type="match status" value="2"/>
</dbReference>
<keyword evidence="6 12" id="KW-0812">Transmembrane</keyword>
<evidence type="ECO:0000256" key="4">
    <source>
        <dbReference type="ARBA" id="ARBA00022500"/>
    </source>
</evidence>
<dbReference type="Pfam" id="PF00015">
    <property type="entry name" value="MCPsignal"/>
    <property type="match status" value="1"/>
</dbReference>
<dbReference type="GO" id="GO:0043200">
    <property type="term" value="P:response to amino acid"/>
    <property type="evidence" value="ECO:0007669"/>
    <property type="project" value="UniProtKB-ARBA"/>
</dbReference>
<evidence type="ECO:0000256" key="8">
    <source>
        <dbReference type="ARBA" id="ARBA00023136"/>
    </source>
</evidence>
<keyword evidence="9 11" id="KW-0807">Transducer</keyword>
<keyword evidence="16" id="KW-1185">Reference proteome</keyword>
<comment type="subcellular location">
    <subcellularLocation>
        <location evidence="1">Cell membrane</location>
        <topology evidence="1">Multi-pass membrane protein</topology>
    </subcellularLocation>
</comment>
<dbReference type="Proteomes" id="UP000531594">
    <property type="component" value="Unassembled WGS sequence"/>
</dbReference>
<feature type="domain" description="Methyl-accepting transducer" evidence="13">
    <location>
        <begin position="369"/>
        <end position="605"/>
    </location>
</feature>
<gene>
    <name evidence="15" type="ORF">HNR53_001773</name>
</gene>
<evidence type="ECO:0000259" key="13">
    <source>
        <dbReference type="PROSITE" id="PS50111"/>
    </source>
</evidence>
<evidence type="ECO:0000313" key="16">
    <source>
        <dbReference type="Proteomes" id="UP000531594"/>
    </source>
</evidence>
<proteinExistence type="inferred from homology"/>
<dbReference type="Pfam" id="PF00672">
    <property type="entry name" value="HAMP"/>
    <property type="match status" value="1"/>
</dbReference>
<dbReference type="GO" id="GO:0016597">
    <property type="term" value="F:amino acid binding"/>
    <property type="evidence" value="ECO:0007669"/>
    <property type="project" value="UniProtKB-ARBA"/>
</dbReference>
<evidence type="ECO:0000256" key="9">
    <source>
        <dbReference type="ARBA" id="ARBA00023224"/>
    </source>
</evidence>
<dbReference type="SUPFAM" id="SSF103190">
    <property type="entry name" value="Sensory domain-like"/>
    <property type="match status" value="1"/>
</dbReference>
<keyword evidence="2" id="KW-1003">Cell membrane</keyword>
<evidence type="ECO:0000256" key="2">
    <source>
        <dbReference type="ARBA" id="ARBA00022475"/>
    </source>
</evidence>
<dbReference type="FunFam" id="1.10.287.950:FF:000001">
    <property type="entry name" value="Methyl-accepting chemotaxis sensory transducer"/>
    <property type="match status" value="1"/>
</dbReference>
<evidence type="ECO:0000256" key="1">
    <source>
        <dbReference type="ARBA" id="ARBA00004651"/>
    </source>
</evidence>
<evidence type="ECO:0000256" key="10">
    <source>
        <dbReference type="ARBA" id="ARBA00029447"/>
    </source>
</evidence>
<evidence type="ECO:0000256" key="6">
    <source>
        <dbReference type="ARBA" id="ARBA00022692"/>
    </source>
</evidence>
<dbReference type="PANTHER" id="PTHR32089:SF114">
    <property type="entry name" value="METHYL-ACCEPTING CHEMOTAXIS PROTEIN MCPB"/>
    <property type="match status" value="1"/>
</dbReference>
<evidence type="ECO:0000256" key="3">
    <source>
        <dbReference type="ARBA" id="ARBA00022481"/>
    </source>
</evidence>
<reference evidence="15 16" key="1">
    <citation type="submission" date="2020-08" db="EMBL/GenBank/DDBJ databases">
        <title>Genomic Encyclopedia of Type Strains, Phase IV (KMG-IV): sequencing the most valuable type-strain genomes for metagenomic binning, comparative biology and taxonomic classification.</title>
        <authorList>
            <person name="Goeker M."/>
        </authorList>
    </citation>
    <scope>NUCLEOTIDE SEQUENCE [LARGE SCALE GENOMIC DNA]</scope>
    <source>
        <strain evidence="15 16">DSM 5391</strain>
    </source>
</reference>
<dbReference type="AlphaFoldDB" id="A0A7X0HQN2"/>
<dbReference type="PANTHER" id="PTHR32089">
    <property type="entry name" value="METHYL-ACCEPTING CHEMOTAXIS PROTEIN MCPB"/>
    <property type="match status" value="1"/>
</dbReference>
<dbReference type="GO" id="GO:0007165">
    <property type="term" value="P:signal transduction"/>
    <property type="evidence" value="ECO:0007669"/>
    <property type="project" value="UniProtKB-KW"/>
</dbReference>
<protein>
    <submittedName>
        <fullName evidence="15">Methyl-accepting chemotaxis protein</fullName>
    </submittedName>
</protein>